<reference evidence="8" key="1">
    <citation type="submission" date="2022-10" db="EMBL/GenBank/DDBJ databases">
        <title>Culturing micro-colonial fungi from biological soil crusts in the Mojave desert and describing Neophaeococcomyces mojavensis, and introducing the new genera and species Taxawa tesnikishii.</title>
        <authorList>
            <person name="Kurbessoian T."/>
            <person name="Stajich J.E."/>
        </authorList>
    </citation>
    <scope>NUCLEOTIDE SEQUENCE</scope>
    <source>
        <strain evidence="8">TK_41</strain>
    </source>
</reference>
<name>A0AA38XL95_9EURO</name>
<dbReference type="GO" id="GO:0003677">
    <property type="term" value="F:DNA binding"/>
    <property type="evidence" value="ECO:0007669"/>
    <property type="project" value="UniProtKB-KW"/>
</dbReference>
<proteinExistence type="predicted"/>
<dbReference type="PANTHER" id="PTHR47425:SF2">
    <property type="entry name" value="FARB-RELATED"/>
    <property type="match status" value="1"/>
</dbReference>
<accession>A0AA38XL95</accession>
<dbReference type="Pfam" id="PF00172">
    <property type="entry name" value="Zn_clus"/>
    <property type="match status" value="1"/>
</dbReference>
<dbReference type="GO" id="GO:0000981">
    <property type="term" value="F:DNA-binding transcription factor activity, RNA polymerase II-specific"/>
    <property type="evidence" value="ECO:0007669"/>
    <property type="project" value="InterPro"/>
</dbReference>
<sequence length="635" mass="70079">MRRKREPRACDTCRNRKIRCDISTTGLSCSNCSRASTICSVSNAWGKRAAHSAGRSIVPLASIHTFRVGVSKADSAIGEDGNTVVGLTSGHDASEVNRHDVRESHSSGIAVIPLLPDYITPLPKNVDPDVLHLLHQKGALTLPQKDVVDELLRAFVCYVYPSLPVVDLDEILNAMSSGTSGNTISLLLFQAVLMAGVAFADSFVLQCIGFRSWKDAQRIFFERVKILYELDVEANPTMMVQVLLLMSCVEGRPDEINGRFYWLGIARSLATAIGLDNDLHDSDQPDQQRFHRRLWACYIMMSHLLSLTDRRPIPLHCVARSLEALRADDYGDVTLSRALDEFDMPGHDVEAKFMGQLFIQQIKLCVIIRNTLQTQYESSSPRRVRSGDALMVLVPKTKASSVEVIARDQELREWYRGTSAIKEAAFGQDHRSNGKVLAVGALQKFSQLTLRYAAKRITEIGRKLADDDLVRFMPSSAVGAFIAASVQHLEDTMSTDSELRSTGSLYLIQTLHAFAAWREKYNSVDSAIAFIEGVKSSEISFSSFAFQDLWFLMTRWDGETASYATGEADVHRTADAGALLQLGIPGGGVRSNRRSGRQGSNGPLDTPYLVVPNLEGFSEELISSMYRSQGDSATG</sequence>
<dbReference type="SMART" id="SM00066">
    <property type="entry name" value="GAL4"/>
    <property type="match status" value="1"/>
</dbReference>
<feature type="region of interest" description="Disordered" evidence="6">
    <location>
        <begin position="585"/>
        <end position="606"/>
    </location>
</feature>
<evidence type="ECO:0000313" key="9">
    <source>
        <dbReference type="Proteomes" id="UP001172673"/>
    </source>
</evidence>
<dbReference type="InterPro" id="IPR007219">
    <property type="entry name" value="XnlR_reg_dom"/>
</dbReference>
<evidence type="ECO:0000256" key="4">
    <source>
        <dbReference type="ARBA" id="ARBA00023163"/>
    </source>
</evidence>
<dbReference type="InterPro" id="IPR036864">
    <property type="entry name" value="Zn2-C6_fun-type_DNA-bd_sf"/>
</dbReference>
<organism evidence="8 9">
    <name type="scientific">Cladophialophora chaetospira</name>
    <dbReference type="NCBI Taxonomy" id="386627"/>
    <lineage>
        <taxon>Eukaryota</taxon>
        <taxon>Fungi</taxon>
        <taxon>Dikarya</taxon>
        <taxon>Ascomycota</taxon>
        <taxon>Pezizomycotina</taxon>
        <taxon>Eurotiomycetes</taxon>
        <taxon>Chaetothyriomycetidae</taxon>
        <taxon>Chaetothyriales</taxon>
        <taxon>Herpotrichiellaceae</taxon>
        <taxon>Cladophialophora</taxon>
    </lineage>
</organism>
<keyword evidence="4" id="KW-0804">Transcription</keyword>
<keyword evidence="9" id="KW-1185">Reference proteome</keyword>
<dbReference type="Pfam" id="PF04082">
    <property type="entry name" value="Fungal_trans"/>
    <property type="match status" value="1"/>
</dbReference>
<evidence type="ECO:0000256" key="3">
    <source>
        <dbReference type="ARBA" id="ARBA00023125"/>
    </source>
</evidence>
<dbReference type="InterPro" id="IPR001138">
    <property type="entry name" value="Zn2Cys6_DnaBD"/>
</dbReference>
<keyword evidence="3" id="KW-0238">DNA-binding</keyword>
<evidence type="ECO:0000256" key="5">
    <source>
        <dbReference type="ARBA" id="ARBA00023242"/>
    </source>
</evidence>
<dbReference type="Gene3D" id="4.10.240.10">
    <property type="entry name" value="Zn(2)-C6 fungal-type DNA-binding domain"/>
    <property type="match status" value="1"/>
</dbReference>
<dbReference type="CDD" id="cd12148">
    <property type="entry name" value="fungal_TF_MHR"/>
    <property type="match status" value="1"/>
</dbReference>
<evidence type="ECO:0000313" key="8">
    <source>
        <dbReference type="EMBL" id="KAJ9615511.1"/>
    </source>
</evidence>
<comment type="caution">
    <text evidence="8">The sequence shown here is derived from an EMBL/GenBank/DDBJ whole genome shotgun (WGS) entry which is preliminary data.</text>
</comment>
<dbReference type="SUPFAM" id="SSF57701">
    <property type="entry name" value="Zn2/Cys6 DNA-binding domain"/>
    <property type="match status" value="1"/>
</dbReference>
<dbReference type="Proteomes" id="UP001172673">
    <property type="component" value="Unassembled WGS sequence"/>
</dbReference>
<dbReference type="PROSITE" id="PS50048">
    <property type="entry name" value="ZN2_CY6_FUNGAL_2"/>
    <property type="match status" value="1"/>
</dbReference>
<dbReference type="AlphaFoldDB" id="A0AA38XL95"/>
<evidence type="ECO:0000256" key="6">
    <source>
        <dbReference type="SAM" id="MobiDB-lite"/>
    </source>
</evidence>
<dbReference type="InterPro" id="IPR052761">
    <property type="entry name" value="Fungal_Detox/Toxin_TFs"/>
</dbReference>
<keyword evidence="1" id="KW-0479">Metal-binding</keyword>
<dbReference type="PANTHER" id="PTHR47425">
    <property type="entry name" value="FARB-RELATED"/>
    <property type="match status" value="1"/>
</dbReference>
<dbReference type="GO" id="GO:0006351">
    <property type="term" value="P:DNA-templated transcription"/>
    <property type="evidence" value="ECO:0007669"/>
    <property type="project" value="InterPro"/>
</dbReference>
<evidence type="ECO:0000256" key="1">
    <source>
        <dbReference type="ARBA" id="ARBA00022723"/>
    </source>
</evidence>
<feature type="domain" description="Zn(2)-C6 fungal-type" evidence="7">
    <location>
        <begin position="9"/>
        <end position="41"/>
    </location>
</feature>
<dbReference type="EMBL" id="JAPDRK010000002">
    <property type="protein sequence ID" value="KAJ9615511.1"/>
    <property type="molecule type" value="Genomic_DNA"/>
</dbReference>
<dbReference type="CDD" id="cd00067">
    <property type="entry name" value="GAL4"/>
    <property type="match status" value="1"/>
</dbReference>
<evidence type="ECO:0000259" key="7">
    <source>
        <dbReference type="PROSITE" id="PS50048"/>
    </source>
</evidence>
<protein>
    <recommendedName>
        <fullName evidence="7">Zn(2)-C6 fungal-type domain-containing protein</fullName>
    </recommendedName>
</protein>
<dbReference type="GO" id="GO:0008270">
    <property type="term" value="F:zinc ion binding"/>
    <property type="evidence" value="ECO:0007669"/>
    <property type="project" value="InterPro"/>
</dbReference>
<keyword evidence="2" id="KW-0805">Transcription regulation</keyword>
<dbReference type="PROSITE" id="PS00463">
    <property type="entry name" value="ZN2_CY6_FUNGAL_1"/>
    <property type="match status" value="1"/>
</dbReference>
<keyword evidence="5" id="KW-0539">Nucleus</keyword>
<evidence type="ECO:0000256" key="2">
    <source>
        <dbReference type="ARBA" id="ARBA00023015"/>
    </source>
</evidence>
<gene>
    <name evidence="8" type="ORF">H2200_001586</name>
</gene>